<dbReference type="AlphaFoldDB" id="A0A9W7XYM4"/>
<dbReference type="EMBL" id="JANBOJ010000202">
    <property type="protein sequence ID" value="KAJ1721053.1"/>
    <property type="molecule type" value="Genomic_DNA"/>
</dbReference>
<keyword evidence="4" id="KW-1185">Reference proteome</keyword>
<evidence type="ECO:0000313" key="4">
    <source>
        <dbReference type="Proteomes" id="UP001149813"/>
    </source>
</evidence>
<feature type="compositionally biased region" description="Polar residues" evidence="1">
    <location>
        <begin position="97"/>
        <end position="109"/>
    </location>
</feature>
<accession>A0A9W7XYM4</accession>
<evidence type="ECO:0000256" key="2">
    <source>
        <dbReference type="SAM" id="SignalP"/>
    </source>
</evidence>
<feature type="compositionally biased region" description="Low complexity" evidence="1">
    <location>
        <begin position="77"/>
        <end position="96"/>
    </location>
</feature>
<feature type="region of interest" description="Disordered" evidence="1">
    <location>
        <begin position="61"/>
        <end position="128"/>
    </location>
</feature>
<feature type="signal peptide" evidence="2">
    <location>
        <begin position="1"/>
        <end position="19"/>
    </location>
</feature>
<feature type="compositionally biased region" description="Low complexity" evidence="1">
    <location>
        <begin position="113"/>
        <end position="128"/>
    </location>
</feature>
<keyword evidence="2" id="KW-0732">Signal</keyword>
<organism evidence="3 4">
    <name type="scientific">Coemansia erecta</name>
    <dbReference type="NCBI Taxonomy" id="147472"/>
    <lineage>
        <taxon>Eukaryota</taxon>
        <taxon>Fungi</taxon>
        <taxon>Fungi incertae sedis</taxon>
        <taxon>Zoopagomycota</taxon>
        <taxon>Kickxellomycotina</taxon>
        <taxon>Kickxellomycetes</taxon>
        <taxon>Kickxellales</taxon>
        <taxon>Kickxellaceae</taxon>
        <taxon>Coemansia</taxon>
    </lineage>
</organism>
<proteinExistence type="predicted"/>
<dbReference type="Proteomes" id="UP001149813">
    <property type="component" value="Unassembled WGS sequence"/>
</dbReference>
<dbReference type="OrthoDB" id="5585804at2759"/>
<gene>
    <name evidence="3" type="ORF">LPJ53_004383</name>
</gene>
<protein>
    <submittedName>
        <fullName evidence="3">Uncharacterized protein</fullName>
    </submittedName>
</protein>
<evidence type="ECO:0000313" key="3">
    <source>
        <dbReference type="EMBL" id="KAJ1721053.1"/>
    </source>
</evidence>
<feature type="chain" id="PRO_5040847145" evidence="2">
    <location>
        <begin position="20"/>
        <end position="379"/>
    </location>
</feature>
<evidence type="ECO:0000256" key="1">
    <source>
        <dbReference type="SAM" id="MobiDB-lite"/>
    </source>
</evidence>
<reference evidence="3" key="1">
    <citation type="submission" date="2022-07" db="EMBL/GenBank/DDBJ databases">
        <title>Phylogenomic reconstructions and comparative analyses of Kickxellomycotina fungi.</title>
        <authorList>
            <person name="Reynolds N.K."/>
            <person name="Stajich J.E."/>
            <person name="Barry K."/>
            <person name="Grigoriev I.V."/>
            <person name="Crous P."/>
            <person name="Smith M.E."/>
        </authorList>
    </citation>
    <scope>NUCLEOTIDE SEQUENCE</scope>
    <source>
        <strain evidence="3">NBRC 32514</strain>
    </source>
</reference>
<comment type="caution">
    <text evidence="3">The sequence shown here is derived from an EMBL/GenBank/DDBJ whole genome shotgun (WGS) entry which is preliminary data.</text>
</comment>
<name>A0A9W7XYM4_9FUNG</name>
<sequence length="379" mass="40124">MKFATSIGLCSVLVSVAFASKCAPNTPLPDYTTSVDQTYVSSPPSYSSATSVEDYSTTTNSDYYTTVENPYTTMPVDDYSSSSSAEDYSTTSATSSNSDYYTTVENPYSTMPVDDYTTSSSADSATTTTTNSEYYTTVENPYTTVAVSSDAPTSTAPTYTSVENAFSTMSVSSDDSAATPTEAPSTGYQLTLDELNAAIPARAASDSCASVSFPDECATNDQALPAINAALSTYGITKRSEAVAVIALMAFESDSWQYNINHYPGRAGQGTKAMLMSNFVTEYAEQLHAADAQSVTSQAADPSSDDTVNALRALVLNDNDSFGSGFWYLVNKAAAYHNSDKLQDGDLASFQDYVVNGVGASWDDSRGTIWSTVNSAISA</sequence>